<name>A0A8S3W8W0_PARAO</name>
<dbReference type="AlphaFoldDB" id="A0A8S3W8W0"/>
<reference evidence="1" key="1">
    <citation type="submission" date="2021-04" db="EMBL/GenBank/DDBJ databases">
        <authorList>
            <person name="Tunstrom K."/>
        </authorList>
    </citation>
    <scope>NUCLEOTIDE SEQUENCE</scope>
</reference>
<evidence type="ECO:0000313" key="2">
    <source>
        <dbReference type="Proteomes" id="UP000691718"/>
    </source>
</evidence>
<gene>
    <name evidence="1" type="ORF">PAPOLLO_LOCUS3207</name>
</gene>
<sequence>MKRKEPASNDTTDTDDEIFSVHDSSDYCVDDDEQLLEEFERYFYDNESEIMQNIIENEKIQDQVLDQIEQESETRTMKTENRVQIEENRIITAENNTIEEENKTKQTVDLVQIKSENKTKKTEKLVEVENRITVITNTVQRTEENKKCNNIQTKGGKGPRIFNEKETVEIVENKEGDSVIVKYYEKKS</sequence>
<keyword evidence="2" id="KW-1185">Reference proteome</keyword>
<protein>
    <submittedName>
        <fullName evidence="1">(apollo) hypothetical protein</fullName>
    </submittedName>
</protein>
<accession>A0A8S3W8W0</accession>
<organism evidence="1 2">
    <name type="scientific">Parnassius apollo</name>
    <name type="common">Apollo butterfly</name>
    <name type="synonym">Papilio apollo</name>
    <dbReference type="NCBI Taxonomy" id="110799"/>
    <lineage>
        <taxon>Eukaryota</taxon>
        <taxon>Metazoa</taxon>
        <taxon>Ecdysozoa</taxon>
        <taxon>Arthropoda</taxon>
        <taxon>Hexapoda</taxon>
        <taxon>Insecta</taxon>
        <taxon>Pterygota</taxon>
        <taxon>Neoptera</taxon>
        <taxon>Endopterygota</taxon>
        <taxon>Lepidoptera</taxon>
        <taxon>Glossata</taxon>
        <taxon>Ditrysia</taxon>
        <taxon>Papilionoidea</taxon>
        <taxon>Papilionidae</taxon>
        <taxon>Parnassiinae</taxon>
        <taxon>Parnassini</taxon>
        <taxon>Parnassius</taxon>
        <taxon>Parnassius</taxon>
    </lineage>
</organism>
<dbReference type="Proteomes" id="UP000691718">
    <property type="component" value="Unassembled WGS sequence"/>
</dbReference>
<dbReference type="OrthoDB" id="10638535at2759"/>
<proteinExistence type="predicted"/>
<evidence type="ECO:0000313" key="1">
    <source>
        <dbReference type="EMBL" id="CAG4945912.1"/>
    </source>
</evidence>
<dbReference type="EMBL" id="CAJQZP010000209">
    <property type="protein sequence ID" value="CAG4945912.1"/>
    <property type="molecule type" value="Genomic_DNA"/>
</dbReference>
<comment type="caution">
    <text evidence="1">The sequence shown here is derived from an EMBL/GenBank/DDBJ whole genome shotgun (WGS) entry which is preliminary data.</text>
</comment>